<feature type="domain" description="Peptidase S53" evidence="11">
    <location>
        <begin position="237"/>
        <end position="674"/>
    </location>
</feature>
<evidence type="ECO:0000256" key="4">
    <source>
        <dbReference type="ARBA" id="ARBA00022801"/>
    </source>
</evidence>
<dbReference type="Gene3D" id="3.40.50.200">
    <property type="entry name" value="Peptidase S8/S53 domain"/>
    <property type="match status" value="1"/>
</dbReference>
<dbReference type="EMBL" id="LKEA01000017">
    <property type="protein sequence ID" value="ROW02448.1"/>
    <property type="molecule type" value="Genomic_DNA"/>
</dbReference>
<evidence type="ECO:0000256" key="8">
    <source>
        <dbReference type="PROSITE-ProRule" id="PRU01032"/>
    </source>
</evidence>
<gene>
    <name evidence="12" type="ORF">VMCG_06107</name>
</gene>
<feature type="binding site" evidence="8">
    <location>
        <position position="633"/>
    </location>
    <ligand>
        <name>Ca(2+)</name>
        <dbReference type="ChEBI" id="CHEBI:29108"/>
    </ligand>
</feature>
<keyword evidence="13" id="KW-1185">Reference proteome</keyword>
<sequence>MHVNFPSIVRLAVVLAGTAAALTVPHNHVVHEKRHLPHPRINKRMTSNTVLPMRVGLKQNAAALEAAEEWLMEVSHPASAKFGQHWTSDEVIAAFSPPEETVDTVSSWLIQSGIARERITHSQNKAWLAFDATVEEAEKLLHTEYFHDGIEDDRGSMVGCNEYHLPKHVQEHVDYITPGLKGTVMDLRSSSARKRSASGNVKRKSSGRRRPQSYKRKAMPDLSAYSNSSELATCDQVITPACIRALYNFEAPSPDATVSSNNSLGIFEEGDFYAQEDFNEFFTKYTPYIPNGTHPVLDSIDGADAPTDQEDAGGESNLDFELAYPIIYPQNTVLYQTDDLYYAYGGNGTQLGIFNTFFDALDGSYCTYSAYGETGNDPVLDPSYPDPYGYEGPLMCGVYKPTNVITISYGEQESDLPAYYQQRQCNEFLKLGLQGTSIFVASGDTGVGGYPGGSDGYGAYYGCLGPDDAVFSPTQPNSCPWLTNVGATKVYEGKTVWDPESAVLDEDFFSNYSSGGGFSNIFPIPKYQQETIDAYFKDHNPPYPYYYDGNYLNATNGGVYNRNGRGIPDVAANGDNLAVFVEGYFGTSGGTSASSPIFASLINRIVEERLAAGKGPLGFINPVLYQNPGVLNDINNGSNPGCGTDGFEAVDGWDPVTGLGTPNYPKLLDLFLSLP</sequence>
<dbReference type="CDD" id="cd04056">
    <property type="entry name" value="Peptidases_S53"/>
    <property type="match status" value="1"/>
</dbReference>
<feature type="active site" description="Charge relay system" evidence="8">
    <location>
        <position position="592"/>
    </location>
</feature>
<dbReference type="CDD" id="cd11377">
    <property type="entry name" value="Pro-peptidase_S53"/>
    <property type="match status" value="1"/>
</dbReference>
<dbReference type="PANTHER" id="PTHR14218">
    <property type="entry name" value="PROTEASE S8 TRIPEPTIDYL PEPTIDASE I CLN2"/>
    <property type="match status" value="1"/>
</dbReference>
<feature type="signal peptide" evidence="10">
    <location>
        <begin position="1"/>
        <end position="21"/>
    </location>
</feature>
<dbReference type="GO" id="GO:0008240">
    <property type="term" value="F:tripeptidyl-peptidase activity"/>
    <property type="evidence" value="ECO:0007669"/>
    <property type="project" value="TreeGrafter"/>
</dbReference>
<evidence type="ECO:0000256" key="7">
    <source>
        <dbReference type="ARBA" id="ARBA00023145"/>
    </source>
</evidence>
<reference evidence="12 13" key="1">
    <citation type="submission" date="2015-09" db="EMBL/GenBank/DDBJ databases">
        <title>Host preference determinants of Valsa canker pathogens revealed by comparative genomics.</title>
        <authorList>
            <person name="Yin Z."/>
            <person name="Huang L."/>
        </authorList>
    </citation>
    <scope>NUCLEOTIDE SEQUENCE [LARGE SCALE GENOMIC DNA]</scope>
    <source>
        <strain evidence="12 13">03-1</strain>
    </source>
</reference>
<dbReference type="GO" id="GO:0006508">
    <property type="term" value="P:proteolysis"/>
    <property type="evidence" value="ECO:0007669"/>
    <property type="project" value="UniProtKB-KW"/>
</dbReference>
<keyword evidence="6 8" id="KW-0106">Calcium</keyword>
<keyword evidence="4 8" id="KW-0378">Hydrolase</keyword>
<organism evidence="12 13">
    <name type="scientific">Cytospora schulzeri</name>
    <dbReference type="NCBI Taxonomy" id="448051"/>
    <lineage>
        <taxon>Eukaryota</taxon>
        <taxon>Fungi</taxon>
        <taxon>Dikarya</taxon>
        <taxon>Ascomycota</taxon>
        <taxon>Pezizomycotina</taxon>
        <taxon>Sordariomycetes</taxon>
        <taxon>Sordariomycetidae</taxon>
        <taxon>Diaporthales</taxon>
        <taxon>Cytosporaceae</taxon>
        <taxon>Cytospora</taxon>
    </lineage>
</organism>
<feature type="active site" description="Charge relay system" evidence="8">
    <location>
        <position position="319"/>
    </location>
</feature>
<comment type="cofactor">
    <cofactor evidence="8">
        <name>Ca(2+)</name>
        <dbReference type="ChEBI" id="CHEBI:29108"/>
    </cofactor>
    <text evidence="8">Binds 1 Ca(2+) ion per subunit.</text>
</comment>
<dbReference type="PROSITE" id="PS51695">
    <property type="entry name" value="SEDOLISIN"/>
    <property type="match status" value="1"/>
</dbReference>
<keyword evidence="2 8" id="KW-0645">Protease</keyword>
<dbReference type="OrthoDB" id="409122at2759"/>
<evidence type="ECO:0000256" key="9">
    <source>
        <dbReference type="SAM" id="MobiDB-lite"/>
    </source>
</evidence>
<evidence type="ECO:0000256" key="10">
    <source>
        <dbReference type="SAM" id="SignalP"/>
    </source>
</evidence>
<protein>
    <recommendedName>
        <fullName evidence="11">Peptidase S53 domain-containing protein</fullName>
    </recommendedName>
</protein>
<dbReference type="Pfam" id="PF09286">
    <property type="entry name" value="Pro-kuma_activ"/>
    <property type="match status" value="1"/>
</dbReference>
<dbReference type="PANTHER" id="PTHR14218:SF19">
    <property type="entry name" value="SERINE PROTEASE AORO, PUTATIVE (AFU_ORTHOLOGUE AFUA_6G10250)-RELATED"/>
    <property type="match status" value="1"/>
</dbReference>
<accession>A0A423WGF6</accession>
<dbReference type="GO" id="GO:0005576">
    <property type="term" value="C:extracellular region"/>
    <property type="evidence" value="ECO:0007669"/>
    <property type="project" value="UniProtKB-SubCell"/>
</dbReference>
<comment type="subcellular location">
    <subcellularLocation>
        <location evidence="1">Secreted</location>
        <location evidence="1">Extracellular space</location>
    </subcellularLocation>
</comment>
<feature type="region of interest" description="Disordered" evidence="9">
    <location>
        <begin position="188"/>
        <end position="221"/>
    </location>
</feature>
<keyword evidence="10" id="KW-0732">Signal</keyword>
<evidence type="ECO:0000259" key="11">
    <source>
        <dbReference type="PROSITE" id="PS51695"/>
    </source>
</evidence>
<dbReference type="SUPFAM" id="SSF52743">
    <property type="entry name" value="Subtilisin-like"/>
    <property type="match status" value="1"/>
</dbReference>
<keyword evidence="3 8" id="KW-0479">Metal-binding</keyword>
<evidence type="ECO:0000313" key="12">
    <source>
        <dbReference type="EMBL" id="ROW02448.1"/>
    </source>
</evidence>
<dbReference type="SUPFAM" id="SSF54897">
    <property type="entry name" value="Protease propeptides/inhibitors"/>
    <property type="match status" value="1"/>
</dbReference>
<evidence type="ECO:0000313" key="13">
    <source>
        <dbReference type="Proteomes" id="UP000283895"/>
    </source>
</evidence>
<proteinExistence type="predicted"/>
<feature type="binding site" evidence="8">
    <location>
        <position position="634"/>
    </location>
    <ligand>
        <name>Ca(2+)</name>
        <dbReference type="ChEBI" id="CHEBI:29108"/>
    </ligand>
</feature>
<feature type="active site" description="Charge relay system" evidence="8">
    <location>
        <position position="315"/>
    </location>
</feature>
<dbReference type="GO" id="GO:0046872">
    <property type="term" value="F:metal ion binding"/>
    <property type="evidence" value="ECO:0007669"/>
    <property type="project" value="UniProtKB-UniRule"/>
</dbReference>
<keyword evidence="7" id="KW-0865">Zymogen</keyword>
<dbReference type="InterPro" id="IPR036852">
    <property type="entry name" value="Peptidase_S8/S53_dom_sf"/>
</dbReference>
<dbReference type="STRING" id="356882.A0A423WGF6"/>
<evidence type="ECO:0000256" key="5">
    <source>
        <dbReference type="ARBA" id="ARBA00022825"/>
    </source>
</evidence>
<name>A0A423WGF6_9PEZI</name>
<dbReference type="Proteomes" id="UP000283895">
    <property type="component" value="Unassembled WGS sequence"/>
</dbReference>
<dbReference type="AlphaFoldDB" id="A0A423WGF6"/>
<dbReference type="InterPro" id="IPR015366">
    <property type="entry name" value="S53_propep"/>
</dbReference>
<comment type="caution">
    <text evidence="12">The sequence shown here is derived from an EMBL/GenBank/DDBJ whole genome shotgun (WGS) entry which is preliminary data.</text>
</comment>
<feature type="chain" id="PRO_5019400195" description="Peptidase S53 domain-containing protein" evidence="10">
    <location>
        <begin position="22"/>
        <end position="675"/>
    </location>
</feature>
<dbReference type="InterPro" id="IPR050819">
    <property type="entry name" value="Tripeptidyl-peptidase_I"/>
</dbReference>
<evidence type="ECO:0000256" key="6">
    <source>
        <dbReference type="ARBA" id="ARBA00022837"/>
    </source>
</evidence>
<feature type="binding site" evidence="8">
    <location>
        <position position="654"/>
    </location>
    <ligand>
        <name>Ca(2+)</name>
        <dbReference type="ChEBI" id="CHEBI:29108"/>
    </ligand>
</feature>
<feature type="compositionally biased region" description="Basic residues" evidence="9">
    <location>
        <begin position="191"/>
        <end position="217"/>
    </location>
</feature>
<keyword evidence="5 8" id="KW-0720">Serine protease</keyword>
<evidence type="ECO:0000256" key="3">
    <source>
        <dbReference type="ARBA" id="ARBA00022723"/>
    </source>
</evidence>
<dbReference type="InterPro" id="IPR030400">
    <property type="entry name" value="Sedolisin_dom"/>
</dbReference>
<dbReference type="SMART" id="SM00944">
    <property type="entry name" value="Pro-kuma_activ"/>
    <property type="match status" value="1"/>
</dbReference>
<evidence type="ECO:0000256" key="1">
    <source>
        <dbReference type="ARBA" id="ARBA00004239"/>
    </source>
</evidence>
<dbReference type="GO" id="GO:0004252">
    <property type="term" value="F:serine-type endopeptidase activity"/>
    <property type="evidence" value="ECO:0007669"/>
    <property type="project" value="UniProtKB-UniRule"/>
</dbReference>
<evidence type="ECO:0000256" key="2">
    <source>
        <dbReference type="ARBA" id="ARBA00022670"/>
    </source>
</evidence>
<feature type="binding site" evidence="8">
    <location>
        <position position="652"/>
    </location>
    <ligand>
        <name>Ca(2+)</name>
        <dbReference type="ChEBI" id="CHEBI:29108"/>
    </ligand>
</feature>